<dbReference type="Pfam" id="PF07679">
    <property type="entry name" value="I-set"/>
    <property type="match status" value="1"/>
</dbReference>
<dbReference type="InterPro" id="IPR036179">
    <property type="entry name" value="Ig-like_dom_sf"/>
</dbReference>
<dbReference type="InterPro" id="IPR013098">
    <property type="entry name" value="Ig_I-set"/>
</dbReference>
<dbReference type="PROSITE" id="PS50060">
    <property type="entry name" value="MAM_2"/>
    <property type="match status" value="1"/>
</dbReference>
<dbReference type="Gene3D" id="2.60.120.200">
    <property type="match status" value="1"/>
</dbReference>
<feature type="chain" id="PRO_5043355389" evidence="2">
    <location>
        <begin position="25"/>
        <end position="362"/>
    </location>
</feature>
<dbReference type="InterPro" id="IPR003599">
    <property type="entry name" value="Ig_sub"/>
</dbReference>
<dbReference type="PROSITE" id="PS50835">
    <property type="entry name" value="IG_LIKE"/>
    <property type="match status" value="1"/>
</dbReference>
<keyword evidence="4" id="KW-1185">Reference proteome</keyword>
<dbReference type="CDD" id="cd06263">
    <property type="entry name" value="MAM"/>
    <property type="match status" value="1"/>
</dbReference>
<evidence type="ECO:0000256" key="1">
    <source>
        <dbReference type="SAM" id="MobiDB-lite"/>
    </source>
</evidence>
<dbReference type="InterPro" id="IPR013783">
    <property type="entry name" value="Ig-like_fold"/>
</dbReference>
<protein>
    <submittedName>
        <fullName evidence="3">Uncharacterized protein</fullName>
    </submittedName>
</protein>
<evidence type="ECO:0000256" key="2">
    <source>
        <dbReference type="SAM" id="SignalP"/>
    </source>
</evidence>
<dbReference type="PANTHER" id="PTHR23282">
    <property type="entry name" value="APICAL ENDOSOMAL GLYCOPROTEIN PRECURSOR"/>
    <property type="match status" value="1"/>
</dbReference>
<dbReference type="InterPro" id="IPR007110">
    <property type="entry name" value="Ig-like_dom"/>
</dbReference>
<dbReference type="SMART" id="SM00409">
    <property type="entry name" value="IG"/>
    <property type="match status" value="1"/>
</dbReference>
<dbReference type="Proteomes" id="UP000749559">
    <property type="component" value="Unassembled WGS sequence"/>
</dbReference>
<gene>
    <name evidence="3" type="ORF">OFUS_LOCUS12986</name>
</gene>
<dbReference type="OrthoDB" id="6123059at2759"/>
<dbReference type="PANTHER" id="PTHR23282:SF101">
    <property type="entry name" value="MAM DOMAIN-CONTAINING PROTEIN"/>
    <property type="match status" value="1"/>
</dbReference>
<organism evidence="3 4">
    <name type="scientific">Owenia fusiformis</name>
    <name type="common">Polychaete worm</name>
    <dbReference type="NCBI Taxonomy" id="6347"/>
    <lineage>
        <taxon>Eukaryota</taxon>
        <taxon>Metazoa</taxon>
        <taxon>Spiralia</taxon>
        <taxon>Lophotrochozoa</taxon>
        <taxon>Annelida</taxon>
        <taxon>Polychaeta</taxon>
        <taxon>Sedentaria</taxon>
        <taxon>Canalipalpata</taxon>
        <taxon>Sabellida</taxon>
        <taxon>Oweniida</taxon>
        <taxon>Oweniidae</taxon>
        <taxon>Owenia</taxon>
    </lineage>
</organism>
<dbReference type="InterPro" id="IPR013320">
    <property type="entry name" value="ConA-like_dom_sf"/>
</dbReference>
<feature type="signal peptide" evidence="2">
    <location>
        <begin position="1"/>
        <end position="24"/>
    </location>
</feature>
<dbReference type="EMBL" id="CAIIXF020000006">
    <property type="protein sequence ID" value="CAH1787241.1"/>
    <property type="molecule type" value="Genomic_DNA"/>
</dbReference>
<dbReference type="InterPro" id="IPR000998">
    <property type="entry name" value="MAM_dom"/>
</dbReference>
<dbReference type="SUPFAM" id="SSF49899">
    <property type="entry name" value="Concanavalin A-like lectins/glucanases"/>
    <property type="match status" value="1"/>
</dbReference>
<dbReference type="AlphaFoldDB" id="A0A8J1XV07"/>
<evidence type="ECO:0000313" key="4">
    <source>
        <dbReference type="Proteomes" id="UP000749559"/>
    </source>
</evidence>
<dbReference type="Gene3D" id="2.60.40.10">
    <property type="entry name" value="Immunoglobulins"/>
    <property type="match status" value="1"/>
</dbReference>
<sequence length="362" mass="39991">MLIMIPRLLLGLSLLSYMLTGVYTDVIATFSNAPGAQRFKVNTDALIQCEVEGDPTPGKTYVYEGYKLNSGSKYNIQENGLLVKNIQARDAGVYTCNMTQVQDGKTQYYLRYINVKVIIMECDFNIDFCGFDDNKMPGVAHWRRHTGSTPTLRTGPSGDLSHSGGYYIYLESDDVKPNGEVVLRSPELAENVRREKIDIEFNYNMYGATMGSLVIYGVLPDESRERIWSTQGNLLQDWRKKELCGLTLQQYRYIEFVGKRGEGLESDAAVDNILIMTTRPLIAEPVPTTTSTKAVPTTKPTPSVSDPNVSSTSVAIERNTTAKPTSPSTSGASLHLCGKYTSLAVAGTLALLLSAQYSVRLR</sequence>
<dbReference type="SUPFAM" id="SSF48726">
    <property type="entry name" value="Immunoglobulin"/>
    <property type="match status" value="1"/>
</dbReference>
<name>A0A8J1XV07_OWEFU</name>
<proteinExistence type="predicted"/>
<dbReference type="InterPro" id="IPR051560">
    <property type="entry name" value="MAM_domain-containing"/>
</dbReference>
<dbReference type="Pfam" id="PF00629">
    <property type="entry name" value="MAM"/>
    <property type="match status" value="1"/>
</dbReference>
<accession>A0A8J1XV07</accession>
<dbReference type="SMART" id="SM00137">
    <property type="entry name" value="MAM"/>
    <property type="match status" value="1"/>
</dbReference>
<reference evidence="3" key="1">
    <citation type="submission" date="2022-03" db="EMBL/GenBank/DDBJ databases">
        <authorList>
            <person name="Martin C."/>
        </authorList>
    </citation>
    <scope>NUCLEOTIDE SEQUENCE</scope>
</reference>
<comment type="caution">
    <text evidence="3">The sequence shown here is derived from an EMBL/GenBank/DDBJ whole genome shotgun (WGS) entry which is preliminary data.</text>
</comment>
<feature type="compositionally biased region" description="Polar residues" evidence="1">
    <location>
        <begin position="306"/>
        <end position="332"/>
    </location>
</feature>
<evidence type="ECO:0000313" key="3">
    <source>
        <dbReference type="EMBL" id="CAH1787241.1"/>
    </source>
</evidence>
<keyword evidence="2" id="KW-0732">Signal</keyword>
<feature type="compositionally biased region" description="Low complexity" evidence="1">
    <location>
        <begin position="288"/>
        <end position="305"/>
    </location>
</feature>
<dbReference type="GO" id="GO:0016020">
    <property type="term" value="C:membrane"/>
    <property type="evidence" value="ECO:0007669"/>
    <property type="project" value="InterPro"/>
</dbReference>
<feature type="region of interest" description="Disordered" evidence="1">
    <location>
        <begin position="288"/>
        <end position="332"/>
    </location>
</feature>